<dbReference type="InterPro" id="IPR020449">
    <property type="entry name" value="Tscrpt_reg_AraC-type_HTH"/>
</dbReference>
<sequence length="277" mass="31246">MNERLNDRAVAERLPRWGVLVIESHHGPEFTMDWRTHPFIKVVYVLRGGGTFHLGNRDDLFATGDVVVVAPGVRNRIVDAPGSASSLYVACVARSHLKFDTTIIDRIHTRVIHGDGHFASRVATLLRRMVHSQDNTSPDRPIAMVADAMKLIQLTASRPESSPRRDKNAGDLLQDVGRYIETLPTRFFEDTTIDEVALSLGMSRRSFTDAFQKLTGETWLTYVRRLAIQHARSRLSETELPIVSIAFECGFNDLSTFYRQFKSQCGVSPAKYRTQSK</sequence>
<dbReference type="Gene3D" id="2.60.120.10">
    <property type="entry name" value="Jelly Rolls"/>
    <property type="match status" value="1"/>
</dbReference>
<organism evidence="5 6">
    <name type="scientific">Rubripirellula tenax</name>
    <dbReference type="NCBI Taxonomy" id="2528015"/>
    <lineage>
        <taxon>Bacteria</taxon>
        <taxon>Pseudomonadati</taxon>
        <taxon>Planctomycetota</taxon>
        <taxon>Planctomycetia</taxon>
        <taxon>Pirellulales</taxon>
        <taxon>Pirellulaceae</taxon>
        <taxon>Rubripirellula</taxon>
    </lineage>
</organism>
<dbReference type="InterPro" id="IPR003313">
    <property type="entry name" value="AraC-bd"/>
</dbReference>
<dbReference type="InterPro" id="IPR050204">
    <property type="entry name" value="AraC_XylS_family_regulators"/>
</dbReference>
<evidence type="ECO:0000313" key="5">
    <source>
        <dbReference type="EMBL" id="TWU60440.1"/>
    </source>
</evidence>
<keyword evidence="3" id="KW-0804">Transcription</keyword>
<evidence type="ECO:0000313" key="6">
    <source>
        <dbReference type="Proteomes" id="UP000318288"/>
    </source>
</evidence>
<keyword evidence="1" id="KW-0805">Transcription regulation</keyword>
<dbReference type="PANTHER" id="PTHR46796">
    <property type="entry name" value="HTH-TYPE TRANSCRIPTIONAL ACTIVATOR RHAS-RELATED"/>
    <property type="match status" value="1"/>
</dbReference>
<dbReference type="InterPro" id="IPR009057">
    <property type="entry name" value="Homeodomain-like_sf"/>
</dbReference>
<dbReference type="Pfam" id="PF02311">
    <property type="entry name" value="AraC_binding"/>
    <property type="match status" value="1"/>
</dbReference>
<dbReference type="GO" id="GO:0003700">
    <property type="term" value="F:DNA-binding transcription factor activity"/>
    <property type="evidence" value="ECO:0007669"/>
    <property type="project" value="InterPro"/>
</dbReference>
<evidence type="ECO:0000259" key="4">
    <source>
        <dbReference type="PROSITE" id="PS01124"/>
    </source>
</evidence>
<dbReference type="PROSITE" id="PS01124">
    <property type="entry name" value="HTH_ARAC_FAMILY_2"/>
    <property type="match status" value="1"/>
</dbReference>
<dbReference type="InterPro" id="IPR018060">
    <property type="entry name" value="HTH_AraC"/>
</dbReference>
<dbReference type="SMART" id="SM00342">
    <property type="entry name" value="HTH_ARAC"/>
    <property type="match status" value="1"/>
</dbReference>
<dbReference type="Gene3D" id="1.10.10.60">
    <property type="entry name" value="Homeodomain-like"/>
    <property type="match status" value="2"/>
</dbReference>
<dbReference type="SUPFAM" id="SSF46689">
    <property type="entry name" value="Homeodomain-like"/>
    <property type="match status" value="2"/>
</dbReference>
<dbReference type="GO" id="GO:0043565">
    <property type="term" value="F:sequence-specific DNA binding"/>
    <property type="evidence" value="ECO:0007669"/>
    <property type="project" value="InterPro"/>
</dbReference>
<dbReference type="Pfam" id="PF12833">
    <property type="entry name" value="HTH_18"/>
    <property type="match status" value="1"/>
</dbReference>
<dbReference type="RefSeq" id="WP_222435779.1">
    <property type="nucleotide sequence ID" value="NZ_SJPW01000001.1"/>
</dbReference>
<dbReference type="AlphaFoldDB" id="A0A5C6FHT7"/>
<keyword evidence="6" id="KW-1185">Reference proteome</keyword>
<keyword evidence="2" id="KW-0238">DNA-binding</keyword>
<dbReference type="Proteomes" id="UP000318288">
    <property type="component" value="Unassembled WGS sequence"/>
</dbReference>
<name>A0A5C6FHT7_9BACT</name>
<gene>
    <name evidence="5" type="primary">rhaR_1</name>
    <name evidence="5" type="ORF">Poly51_07160</name>
</gene>
<dbReference type="PRINTS" id="PR00032">
    <property type="entry name" value="HTHARAC"/>
</dbReference>
<comment type="caution">
    <text evidence="5">The sequence shown here is derived from an EMBL/GenBank/DDBJ whole genome shotgun (WGS) entry which is preliminary data.</text>
</comment>
<feature type="domain" description="HTH araC/xylS-type" evidence="4">
    <location>
        <begin position="174"/>
        <end position="275"/>
    </location>
</feature>
<evidence type="ECO:0000256" key="2">
    <source>
        <dbReference type="ARBA" id="ARBA00023125"/>
    </source>
</evidence>
<dbReference type="InterPro" id="IPR014710">
    <property type="entry name" value="RmlC-like_jellyroll"/>
</dbReference>
<proteinExistence type="predicted"/>
<evidence type="ECO:0000256" key="3">
    <source>
        <dbReference type="ARBA" id="ARBA00023163"/>
    </source>
</evidence>
<reference evidence="5 6" key="1">
    <citation type="submission" date="2019-02" db="EMBL/GenBank/DDBJ databases">
        <title>Deep-cultivation of Planctomycetes and their phenomic and genomic characterization uncovers novel biology.</title>
        <authorList>
            <person name="Wiegand S."/>
            <person name="Jogler M."/>
            <person name="Boedeker C."/>
            <person name="Pinto D."/>
            <person name="Vollmers J."/>
            <person name="Rivas-Marin E."/>
            <person name="Kohn T."/>
            <person name="Peeters S.H."/>
            <person name="Heuer A."/>
            <person name="Rast P."/>
            <person name="Oberbeckmann S."/>
            <person name="Bunk B."/>
            <person name="Jeske O."/>
            <person name="Meyerdierks A."/>
            <person name="Storesund J.E."/>
            <person name="Kallscheuer N."/>
            <person name="Luecker S."/>
            <person name="Lage O.M."/>
            <person name="Pohl T."/>
            <person name="Merkel B.J."/>
            <person name="Hornburger P."/>
            <person name="Mueller R.-W."/>
            <person name="Bruemmer F."/>
            <person name="Labrenz M."/>
            <person name="Spormann A.M."/>
            <person name="Op Den Camp H."/>
            <person name="Overmann J."/>
            <person name="Amann R."/>
            <person name="Jetten M.S.M."/>
            <person name="Mascher T."/>
            <person name="Medema M.H."/>
            <person name="Devos D.P."/>
            <person name="Kaster A.-K."/>
            <person name="Ovreas L."/>
            <person name="Rohde M."/>
            <person name="Galperin M.Y."/>
            <person name="Jogler C."/>
        </authorList>
    </citation>
    <scope>NUCLEOTIDE SEQUENCE [LARGE SCALE GENOMIC DNA]</scope>
    <source>
        <strain evidence="5 6">Poly51</strain>
    </source>
</reference>
<dbReference type="InterPro" id="IPR037923">
    <property type="entry name" value="HTH-like"/>
</dbReference>
<evidence type="ECO:0000256" key="1">
    <source>
        <dbReference type="ARBA" id="ARBA00023015"/>
    </source>
</evidence>
<dbReference type="EMBL" id="SJPW01000001">
    <property type="protein sequence ID" value="TWU60440.1"/>
    <property type="molecule type" value="Genomic_DNA"/>
</dbReference>
<dbReference type="SUPFAM" id="SSF51215">
    <property type="entry name" value="Regulatory protein AraC"/>
    <property type="match status" value="1"/>
</dbReference>
<accession>A0A5C6FHT7</accession>
<protein>
    <submittedName>
        <fullName evidence="5">HTH-type transcriptional activator RhaR</fullName>
    </submittedName>
</protein>